<protein>
    <recommendedName>
        <fullName evidence="3">Plasmid stabilization system protein</fullName>
    </recommendedName>
</protein>
<keyword evidence="2" id="KW-1185">Reference proteome</keyword>
<accession>A0A2S9H4S0</accession>
<reference evidence="1 2" key="1">
    <citation type="submission" date="2018-02" db="EMBL/GenBank/DDBJ databases">
        <title>Solimicrobium silvestre gen. nov., sp. nov., isolated from alpine forest soil.</title>
        <authorList>
            <person name="Margesin R."/>
            <person name="Albuquerque L."/>
            <person name="Zhang D.-C."/>
            <person name="Froufe H.J.C."/>
            <person name="Severino R."/>
            <person name="Roxo I."/>
            <person name="Egas C."/>
            <person name="Da Costa M.S."/>
        </authorList>
    </citation>
    <scope>NUCLEOTIDE SEQUENCE [LARGE SCALE GENOMIC DNA]</scope>
    <source>
        <strain evidence="1 2">S20-91</strain>
    </source>
</reference>
<evidence type="ECO:0008006" key="3">
    <source>
        <dbReference type="Google" id="ProtNLM"/>
    </source>
</evidence>
<dbReference type="EMBL" id="PUGF01000001">
    <property type="protein sequence ID" value="PRC94876.1"/>
    <property type="molecule type" value="Genomic_DNA"/>
</dbReference>
<dbReference type="InterPro" id="IPR035093">
    <property type="entry name" value="RelE/ParE_toxin_dom_sf"/>
</dbReference>
<name>A0A2S9H4S0_9BURK</name>
<dbReference type="Gene3D" id="3.30.2310.20">
    <property type="entry name" value="RelE-like"/>
    <property type="match status" value="1"/>
</dbReference>
<dbReference type="OrthoDB" id="8906450at2"/>
<organism evidence="1 2">
    <name type="scientific">Solimicrobium silvestre</name>
    <dbReference type="NCBI Taxonomy" id="2099400"/>
    <lineage>
        <taxon>Bacteria</taxon>
        <taxon>Pseudomonadati</taxon>
        <taxon>Pseudomonadota</taxon>
        <taxon>Betaproteobacteria</taxon>
        <taxon>Burkholderiales</taxon>
        <taxon>Oxalobacteraceae</taxon>
        <taxon>Solimicrobium</taxon>
    </lineage>
</organism>
<proteinExistence type="predicted"/>
<comment type="caution">
    <text evidence="1">The sequence shown here is derived from an EMBL/GenBank/DDBJ whole genome shotgun (WGS) entry which is preliminary data.</text>
</comment>
<evidence type="ECO:0000313" key="2">
    <source>
        <dbReference type="Proteomes" id="UP000237839"/>
    </source>
</evidence>
<dbReference type="RefSeq" id="WP_105529795.1">
    <property type="nucleotide sequence ID" value="NZ_PUGF01000001.1"/>
</dbReference>
<gene>
    <name evidence="1" type="ORF">S2091_0071</name>
</gene>
<sequence length="109" mass="12788">MIYSVNVLGAARLDYREIRKLVRMKFGENTWLETETHFKKMLNQIGAMPHAGAMPDEIAELGLTHYRQRLVGQTRIIYQITDRAVYIHLFVDSSRDFSTMLNQRLMQAR</sequence>
<dbReference type="AlphaFoldDB" id="A0A2S9H4S0"/>
<dbReference type="Proteomes" id="UP000237839">
    <property type="component" value="Unassembled WGS sequence"/>
</dbReference>
<evidence type="ECO:0000313" key="1">
    <source>
        <dbReference type="EMBL" id="PRC94876.1"/>
    </source>
</evidence>